<dbReference type="GO" id="GO:0031123">
    <property type="term" value="P:RNA 3'-end processing"/>
    <property type="evidence" value="ECO:0007669"/>
    <property type="project" value="TreeGrafter"/>
</dbReference>
<dbReference type="Gene3D" id="3.30.460.10">
    <property type="entry name" value="Beta Polymerase, domain 2"/>
    <property type="match status" value="1"/>
</dbReference>
<evidence type="ECO:0000256" key="1">
    <source>
        <dbReference type="SAM" id="MobiDB-lite"/>
    </source>
</evidence>
<dbReference type="SUPFAM" id="SSF81301">
    <property type="entry name" value="Nucleotidyltransferase"/>
    <property type="match status" value="1"/>
</dbReference>
<evidence type="ECO:0000313" key="3">
    <source>
        <dbReference type="EMBL" id="KAG0276276.1"/>
    </source>
</evidence>
<feature type="compositionally biased region" description="Polar residues" evidence="1">
    <location>
        <begin position="1"/>
        <end position="12"/>
    </location>
</feature>
<organism evidence="3 4">
    <name type="scientific">Linnemannia exigua</name>
    <dbReference type="NCBI Taxonomy" id="604196"/>
    <lineage>
        <taxon>Eukaryota</taxon>
        <taxon>Fungi</taxon>
        <taxon>Fungi incertae sedis</taxon>
        <taxon>Mucoromycota</taxon>
        <taxon>Mortierellomycotina</taxon>
        <taxon>Mortierellomycetes</taxon>
        <taxon>Mortierellales</taxon>
        <taxon>Mortierellaceae</taxon>
        <taxon>Linnemannia</taxon>
    </lineage>
</organism>
<dbReference type="EMBL" id="JAAAIL010000387">
    <property type="protein sequence ID" value="KAG0276276.1"/>
    <property type="molecule type" value="Genomic_DNA"/>
</dbReference>
<gene>
    <name evidence="3" type="ORF">BGZ95_007759</name>
</gene>
<protein>
    <recommendedName>
        <fullName evidence="2">Poly(A) RNA polymerase mitochondrial-like central palm domain-containing protein</fullName>
    </recommendedName>
</protein>
<reference evidence="3" key="1">
    <citation type="journal article" date="2020" name="Fungal Divers.">
        <title>Resolving the Mortierellaceae phylogeny through synthesis of multi-gene phylogenetics and phylogenomics.</title>
        <authorList>
            <person name="Vandepol N."/>
            <person name="Liber J."/>
            <person name="Desiro A."/>
            <person name="Na H."/>
            <person name="Kennedy M."/>
            <person name="Barry K."/>
            <person name="Grigoriev I.V."/>
            <person name="Miller A.N."/>
            <person name="O'Donnell K."/>
            <person name="Stajich J.E."/>
            <person name="Bonito G."/>
        </authorList>
    </citation>
    <scope>NUCLEOTIDE SEQUENCE</scope>
    <source>
        <strain evidence="3">NRRL 28262</strain>
    </source>
</reference>
<dbReference type="GO" id="GO:0016779">
    <property type="term" value="F:nucleotidyltransferase activity"/>
    <property type="evidence" value="ECO:0007669"/>
    <property type="project" value="UniProtKB-ARBA"/>
</dbReference>
<dbReference type="PANTHER" id="PTHR12271:SF40">
    <property type="entry name" value="POLY(A) RNA POLYMERASE GLD2"/>
    <property type="match status" value="1"/>
</dbReference>
<comment type="caution">
    <text evidence="3">The sequence shown here is derived from an EMBL/GenBank/DDBJ whole genome shotgun (WGS) entry which is preliminary data.</text>
</comment>
<dbReference type="Pfam" id="PF22600">
    <property type="entry name" value="MTPAP-like_central"/>
    <property type="match status" value="1"/>
</dbReference>
<proteinExistence type="predicted"/>
<keyword evidence="4" id="KW-1185">Reference proteome</keyword>
<name>A0AAD4DF56_9FUNG</name>
<feature type="region of interest" description="Disordered" evidence="1">
    <location>
        <begin position="1"/>
        <end position="26"/>
    </location>
</feature>
<sequence length="197" mass="23113">MVRRFTSTTTPFNNRSSSNESRRQREERLRLERLVEEQRRQLIKRHEEAAKKQRNAAITDYMHKLQGSQVATSFRKQDVEDVRWTLNQALQEYFCDDIEVETFGSFASGFCSMNSDADFTVHFYEYYDYYPSVDDLPDALHDSGYRSITTIPHAWVPIASLMLHGINVDLNINETLGVRNSELISKYSEIDHRFKTL</sequence>
<evidence type="ECO:0000259" key="2">
    <source>
        <dbReference type="Pfam" id="PF22600"/>
    </source>
</evidence>
<dbReference type="AlphaFoldDB" id="A0AAD4DF56"/>
<dbReference type="InterPro" id="IPR054708">
    <property type="entry name" value="MTPAP-like_central"/>
</dbReference>
<dbReference type="PANTHER" id="PTHR12271">
    <property type="entry name" value="POLY A POLYMERASE CID PAP -RELATED"/>
    <property type="match status" value="1"/>
</dbReference>
<accession>A0AAD4DF56</accession>
<dbReference type="CDD" id="cd05402">
    <property type="entry name" value="NT_PAP_TUTase"/>
    <property type="match status" value="1"/>
</dbReference>
<feature type="domain" description="Poly(A) RNA polymerase mitochondrial-like central palm" evidence="2">
    <location>
        <begin position="80"/>
        <end position="189"/>
    </location>
</feature>
<dbReference type="InterPro" id="IPR043519">
    <property type="entry name" value="NT_sf"/>
</dbReference>
<dbReference type="GO" id="GO:0010605">
    <property type="term" value="P:negative regulation of macromolecule metabolic process"/>
    <property type="evidence" value="ECO:0007669"/>
    <property type="project" value="UniProtKB-ARBA"/>
</dbReference>
<evidence type="ECO:0000313" key="4">
    <source>
        <dbReference type="Proteomes" id="UP001194580"/>
    </source>
</evidence>
<dbReference type="Proteomes" id="UP001194580">
    <property type="component" value="Unassembled WGS sequence"/>
</dbReference>